<evidence type="ECO:0000256" key="1">
    <source>
        <dbReference type="ARBA" id="ARBA00006484"/>
    </source>
</evidence>
<accession>A0AAP5JUA4</accession>
<dbReference type="PANTHER" id="PTHR43976:SF16">
    <property type="entry name" value="SHORT-CHAIN DEHYDROGENASE_REDUCTASE FAMILY PROTEIN"/>
    <property type="match status" value="1"/>
</dbReference>
<dbReference type="RefSeq" id="WP_023484076.1">
    <property type="nucleotide sequence ID" value="NZ_CBCRXL010000061.1"/>
</dbReference>
<gene>
    <name evidence="3" type="ORF">P7H09_12805</name>
</gene>
<dbReference type="EMBL" id="JARQGV010000004">
    <property type="protein sequence ID" value="MDT2252123.1"/>
    <property type="molecule type" value="Genomic_DNA"/>
</dbReference>
<comment type="similarity">
    <text evidence="1">Belongs to the short-chain dehydrogenases/reductases (SDR) family.</text>
</comment>
<reference evidence="3" key="2">
    <citation type="submission" date="2023-03" db="EMBL/GenBank/DDBJ databases">
        <authorList>
            <person name="Obshta O."/>
            <person name="Zabrodski M.W."/>
            <person name="Soomro T."/>
            <person name="Wilson G."/>
            <person name="Masood F."/>
            <person name="Thebeau J."/>
            <person name="Bezerra Da Silva M.C."/>
            <person name="Raza F."/>
            <person name="Biganski S."/>
            <person name="Jose M."/>
            <person name="Camilli M."/>
            <person name="Kozii I.V."/>
            <person name="Kozii R.V."/>
            <person name="Simko E."/>
            <person name="Wood S.C."/>
        </authorList>
    </citation>
    <scope>NUCLEOTIDE SEQUENCE</scope>
    <source>
        <strain evidence="3">PL001</strain>
    </source>
</reference>
<dbReference type="PROSITE" id="PS00061">
    <property type="entry name" value="ADH_SHORT"/>
    <property type="match status" value="1"/>
</dbReference>
<dbReference type="Pfam" id="PF00106">
    <property type="entry name" value="adh_short"/>
    <property type="match status" value="1"/>
</dbReference>
<dbReference type="InterPro" id="IPR036291">
    <property type="entry name" value="NAD(P)-bd_dom_sf"/>
</dbReference>
<evidence type="ECO:0000256" key="2">
    <source>
        <dbReference type="ARBA" id="ARBA00023002"/>
    </source>
</evidence>
<comment type="caution">
    <text evidence="3">The sequence shown here is derived from an EMBL/GenBank/DDBJ whole genome shotgun (WGS) entry which is preliminary data.</text>
</comment>
<sequence length="177" mass="19599">MEGQMEVNFFGTVAVTKEVLPFMREQGRGKIVLISSISGRVGFPGLAPYAASKFALEGFAESLRHEASPLGIDIILIEPGPFQTGIWEKSISSAQDRIAHSCLKKETARLEKEIRKSAASAGNPMDVIEILLQSLRAKHPKLRYTAGKGIRPTLAAKAFFPWRRSFEKIVQRMLSKD</sequence>
<evidence type="ECO:0000313" key="4">
    <source>
        <dbReference type="Proteomes" id="UP001259239"/>
    </source>
</evidence>
<organism evidence="3 4">
    <name type="scientific">Paenibacillus larvae</name>
    <dbReference type="NCBI Taxonomy" id="1464"/>
    <lineage>
        <taxon>Bacteria</taxon>
        <taxon>Bacillati</taxon>
        <taxon>Bacillota</taxon>
        <taxon>Bacilli</taxon>
        <taxon>Bacillales</taxon>
        <taxon>Paenibacillaceae</taxon>
        <taxon>Paenibacillus</taxon>
    </lineage>
</organism>
<proteinExistence type="inferred from homology"/>
<reference evidence="3" key="1">
    <citation type="journal article" date="2023" name="J. Vet. Diagn. Invest.">
        <title>Oxytetracycline-resistant Paenibacillus larvae identified in commercial beekeeping operations in Saskatchewan using pooled honey sampling.</title>
        <authorList>
            <person name="Obshta O."/>
            <person name="Zabrodski M.W."/>
            <person name="Soomro T."/>
            <person name="Wilson G."/>
            <person name="Masood F."/>
            <person name="Thebeau J."/>
            <person name="Silva M.C.B."/>
            <person name="Biganski S."/>
            <person name="Kozii I.V."/>
            <person name="Koziy R.V."/>
            <person name="Raza M.F."/>
            <person name="Jose M.S."/>
            <person name="Simko E."/>
            <person name="Wood S.C."/>
        </authorList>
    </citation>
    <scope>NUCLEOTIDE SEQUENCE</scope>
    <source>
        <strain evidence="3">PL001</strain>
    </source>
</reference>
<dbReference type="PANTHER" id="PTHR43976">
    <property type="entry name" value="SHORT CHAIN DEHYDROGENASE"/>
    <property type="match status" value="1"/>
</dbReference>
<dbReference type="InterPro" id="IPR002347">
    <property type="entry name" value="SDR_fam"/>
</dbReference>
<dbReference type="AlphaFoldDB" id="A0AAP5JUA4"/>
<dbReference type="GO" id="GO:0016491">
    <property type="term" value="F:oxidoreductase activity"/>
    <property type="evidence" value="ECO:0007669"/>
    <property type="project" value="UniProtKB-KW"/>
</dbReference>
<name>A0AAP5JUA4_9BACL</name>
<keyword evidence="2" id="KW-0560">Oxidoreductase</keyword>
<dbReference type="InterPro" id="IPR020904">
    <property type="entry name" value="Sc_DH/Rdtase_CS"/>
</dbReference>
<dbReference type="PRINTS" id="PR00081">
    <property type="entry name" value="GDHRDH"/>
</dbReference>
<dbReference type="SUPFAM" id="SSF51735">
    <property type="entry name" value="NAD(P)-binding Rossmann-fold domains"/>
    <property type="match status" value="1"/>
</dbReference>
<dbReference type="Gene3D" id="3.40.50.720">
    <property type="entry name" value="NAD(P)-binding Rossmann-like Domain"/>
    <property type="match status" value="1"/>
</dbReference>
<dbReference type="Proteomes" id="UP001259239">
    <property type="component" value="Unassembled WGS sequence"/>
</dbReference>
<dbReference type="InterPro" id="IPR051911">
    <property type="entry name" value="SDR_oxidoreductase"/>
</dbReference>
<protein>
    <submittedName>
        <fullName evidence="3">SDR family NAD(P)-dependent oxidoreductase</fullName>
    </submittedName>
</protein>
<evidence type="ECO:0000313" key="3">
    <source>
        <dbReference type="EMBL" id="MDT2252123.1"/>
    </source>
</evidence>